<protein>
    <submittedName>
        <fullName evidence="1">Uncharacterized protein</fullName>
    </submittedName>
</protein>
<organism evidence="1 2">
    <name type="scientific">Dendrobium catenatum</name>
    <dbReference type="NCBI Taxonomy" id="906689"/>
    <lineage>
        <taxon>Eukaryota</taxon>
        <taxon>Viridiplantae</taxon>
        <taxon>Streptophyta</taxon>
        <taxon>Embryophyta</taxon>
        <taxon>Tracheophyta</taxon>
        <taxon>Spermatophyta</taxon>
        <taxon>Magnoliopsida</taxon>
        <taxon>Liliopsida</taxon>
        <taxon>Asparagales</taxon>
        <taxon>Orchidaceae</taxon>
        <taxon>Epidendroideae</taxon>
        <taxon>Malaxideae</taxon>
        <taxon>Dendrobiinae</taxon>
        <taxon>Dendrobium</taxon>
    </lineage>
</organism>
<accession>A0A2I0W2Q1</accession>
<reference evidence="1 2" key="2">
    <citation type="journal article" date="2017" name="Nature">
        <title>The Apostasia genome and the evolution of orchids.</title>
        <authorList>
            <person name="Zhang G.Q."/>
            <person name="Liu K.W."/>
            <person name="Li Z."/>
            <person name="Lohaus R."/>
            <person name="Hsiao Y.Y."/>
            <person name="Niu S.C."/>
            <person name="Wang J.Y."/>
            <person name="Lin Y.C."/>
            <person name="Xu Q."/>
            <person name="Chen L.J."/>
            <person name="Yoshida K."/>
            <person name="Fujiwara S."/>
            <person name="Wang Z.W."/>
            <person name="Zhang Y.Q."/>
            <person name="Mitsuda N."/>
            <person name="Wang M."/>
            <person name="Liu G.H."/>
            <person name="Pecoraro L."/>
            <person name="Huang H.X."/>
            <person name="Xiao X.J."/>
            <person name="Lin M."/>
            <person name="Wu X.Y."/>
            <person name="Wu W.L."/>
            <person name="Chen Y.Y."/>
            <person name="Chang S.B."/>
            <person name="Sakamoto S."/>
            <person name="Ohme-Takagi M."/>
            <person name="Yagi M."/>
            <person name="Zeng S.J."/>
            <person name="Shen C.Y."/>
            <person name="Yeh C.M."/>
            <person name="Luo Y.B."/>
            <person name="Tsai W.C."/>
            <person name="Van de Peer Y."/>
            <person name="Liu Z.J."/>
        </authorList>
    </citation>
    <scope>NUCLEOTIDE SEQUENCE [LARGE SCALE GENOMIC DNA]</scope>
    <source>
        <tissue evidence="1">The whole plant</tissue>
    </source>
</reference>
<proteinExistence type="predicted"/>
<dbReference type="Proteomes" id="UP000233837">
    <property type="component" value="Unassembled WGS sequence"/>
</dbReference>
<evidence type="ECO:0000313" key="2">
    <source>
        <dbReference type="Proteomes" id="UP000233837"/>
    </source>
</evidence>
<dbReference type="AlphaFoldDB" id="A0A2I0W2Q1"/>
<sequence length="55" mass="6399">MNQHEHLYVARTRHVMSKSNSLEEIPYDINQASLIGFRSARFLCFEHGHLNILSS</sequence>
<gene>
    <name evidence="1" type="ORF">MA16_Dca017210</name>
</gene>
<dbReference type="EMBL" id="KZ502978">
    <property type="protein sequence ID" value="PKU69937.1"/>
    <property type="molecule type" value="Genomic_DNA"/>
</dbReference>
<reference evidence="1 2" key="1">
    <citation type="journal article" date="2016" name="Sci. Rep.">
        <title>The Dendrobium catenatum Lindl. genome sequence provides insights into polysaccharide synthase, floral development and adaptive evolution.</title>
        <authorList>
            <person name="Zhang G.Q."/>
            <person name="Xu Q."/>
            <person name="Bian C."/>
            <person name="Tsai W.C."/>
            <person name="Yeh C.M."/>
            <person name="Liu K.W."/>
            <person name="Yoshida K."/>
            <person name="Zhang L.S."/>
            <person name="Chang S.B."/>
            <person name="Chen F."/>
            <person name="Shi Y."/>
            <person name="Su Y.Y."/>
            <person name="Zhang Y.Q."/>
            <person name="Chen L.J."/>
            <person name="Yin Y."/>
            <person name="Lin M."/>
            <person name="Huang H."/>
            <person name="Deng H."/>
            <person name="Wang Z.W."/>
            <person name="Zhu S.L."/>
            <person name="Zhao X."/>
            <person name="Deng C."/>
            <person name="Niu S.C."/>
            <person name="Huang J."/>
            <person name="Wang M."/>
            <person name="Liu G.H."/>
            <person name="Yang H.J."/>
            <person name="Xiao X.J."/>
            <person name="Hsiao Y.Y."/>
            <person name="Wu W.L."/>
            <person name="Chen Y.Y."/>
            <person name="Mitsuda N."/>
            <person name="Ohme-Takagi M."/>
            <person name="Luo Y.B."/>
            <person name="Van de Peer Y."/>
            <person name="Liu Z.J."/>
        </authorList>
    </citation>
    <scope>NUCLEOTIDE SEQUENCE [LARGE SCALE GENOMIC DNA]</scope>
    <source>
        <tissue evidence="1">The whole plant</tissue>
    </source>
</reference>
<evidence type="ECO:0000313" key="1">
    <source>
        <dbReference type="EMBL" id="PKU69937.1"/>
    </source>
</evidence>
<keyword evidence="2" id="KW-1185">Reference proteome</keyword>
<name>A0A2I0W2Q1_9ASPA</name>